<sequence length="117" mass="12913">MVSEFKLSSEVKNDCVVISTSGYVNNLGGQKIVDEFNSHHQNGLNNYIINLAESKVVNSIGISFLIEVIEKLNDSNGKLVFTNLDPSVDKTFTIMGLFHYAEKTDDVDSGIKLLKNS</sequence>
<evidence type="ECO:0000313" key="2">
    <source>
        <dbReference type="EMBL" id="KUG25220.1"/>
    </source>
</evidence>
<comment type="caution">
    <text evidence="2">The sequence shown here is derived from an EMBL/GenBank/DDBJ whole genome shotgun (WGS) entry which is preliminary data.</text>
</comment>
<proteinExistence type="predicted"/>
<dbReference type="InterPro" id="IPR036513">
    <property type="entry name" value="STAS_dom_sf"/>
</dbReference>
<evidence type="ECO:0000259" key="1">
    <source>
        <dbReference type="PROSITE" id="PS50801"/>
    </source>
</evidence>
<name>A0A0W8FWK1_9ZZZZ</name>
<dbReference type="AlphaFoldDB" id="A0A0W8FWK1"/>
<dbReference type="InterPro" id="IPR002645">
    <property type="entry name" value="STAS_dom"/>
</dbReference>
<protein>
    <recommendedName>
        <fullName evidence="1">STAS domain-containing protein</fullName>
    </recommendedName>
</protein>
<gene>
    <name evidence="2" type="ORF">ASZ90_004957</name>
</gene>
<dbReference type="CDD" id="cd07043">
    <property type="entry name" value="STAS_anti-anti-sigma_factors"/>
    <property type="match status" value="1"/>
</dbReference>
<dbReference type="SUPFAM" id="SSF52091">
    <property type="entry name" value="SpoIIaa-like"/>
    <property type="match status" value="1"/>
</dbReference>
<accession>A0A0W8FWK1</accession>
<dbReference type="PROSITE" id="PS50801">
    <property type="entry name" value="STAS"/>
    <property type="match status" value="1"/>
</dbReference>
<organism evidence="2">
    <name type="scientific">hydrocarbon metagenome</name>
    <dbReference type="NCBI Taxonomy" id="938273"/>
    <lineage>
        <taxon>unclassified sequences</taxon>
        <taxon>metagenomes</taxon>
        <taxon>ecological metagenomes</taxon>
    </lineage>
</organism>
<dbReference type="PANTHER" id="PTHR33495:SF6">
    <property type="entry name" value="ANTI-SIGMA FACTOR ANTAGONIST"/>
    <property type="match status" value="1"/>
</dbReference>
<dbReference type="EMBL" id="LNQE01000744">
    <property type="protein sequence ID" value="KUG25220.1"/>
    <property type="molecule type" value="Genomic_DNA"/>
</dbReference>
<dbReference type="Gene3D" id="3.30.750.24">
    <property type="entry name" value="STAS domain"/>
    <property type="match status" value="1"/>
</dbReference>
<feature type="domain" description="STAS" evidence="1">
    <location>
        <begin position="5"/>
        <end position="114"/>
    </location>
</feature>
<dbReference type="Pfam" id="PF01740">
    <property type="entry name" value="STAS"/>
    <property type="match status" value="1"/>
</dbReference>
<reference evidence="2" key="1">
    <citation type="journal article" date="2015" name="Proc. Natl. Acad. Sci. U.S.A.">
        <title>Networks of energetic and metabolic interactions define dynamics in microbial communities.</title>
        <authorList>
            <person name="Embree M."/>
            <person name="Liu J.K."/>
            <person name="Al-Bassam M.M."/>
            <person name="Zengler K."/>
        </authorList>
    </citation>
    <scope>NUCLEOTIDE SEQUENCE</scope>
</reference>
<dbReference type="GO" id="GO:0043856">
    <property type="term" value="F:anti-sigma factor antagonist activity"/>
    <property type="evidence" value="ECO:0007669"/>
    <property type="project" value="TreeGrafter"/>
</dbReference>
<dbReference type="PANTHER" id="PTHR33495">
    <property type="entry name" value="ANTI-SIGMA FACTOR ANTAGONIST TM_1081-RELATED-RELATED"/>
    <property type="match status" value="1"/>
</dbReference>